<feature type="compositionally biased region" description="Basic residues" evidence="1">
    <location>
        <begin position="1"/>
        <end position="17"/>
    </location>
</feature>
<organism evidence="2 3">
    <name type="scientific">Trichoderma harzianum</name>
    <name type="common">Hypocrea lixii</name>
    <dbReference type="NCBI Taxonomy" id="5544"/>
    <lineage>
        <taxon>Eukaryota</taxon>
        <taxon>Fungi</taxon>
        <taxon>Dikarya</taxon>
        <taxon>Ascomycota</taxon>
        <taxon>Pezizomycotina</taxon>
        <taxon>Sordariomycetes</taxon>
        <taxon>Hypocreomycetidae</taxon>
        <taxon>Hypocreales</taxon>
        <taxon>Hypocreaceae</taxon>
        <taxon>Trichoderma</taxon>
    </lineage>
</organism>
<accession>A0A2K0U5Z6</accession>
<name>A0A2K0U5Z6_TRIHA</name>
<dbReference type="EMBL" id="MTYI01000088">
    <property type="protein sequence ID" value="PNP53181.1"/>
    <property type="molecule type" value="Genomic_DNA"/>
</dbReference>
<sequence>MDTHASVRKKKKAHRRNPRNESSTNNKLQPVVQVKNGDLVIVRLMAKAEHAMKTDPEAREKTEEKLFPWAKHAPTDLNKTAQRMLFKRYCREQAQWSNERWKEFHVVAPTMDYSVQEECEITDHRICKDAIAGSATWIHAWFLKVLFGNFVCQRQPWMEGLKEELPVIHEKWPPRREYSVFVQQRVIHHRRQQEAKVHSQKIEHRTRKIIEAVKNHDDEKIRKLLEKKPHMETDLATAIQNVLSSHYPVKTISD</sequence>
<gene>
    <name evidence="2" type="ORF">THARTR1_06391</name>
</gene>
<dbReference type="AlphaFoldDB" id="A0A2K0U5Z6"/>
<protein>
    <submittedName>
        <fullName evidence="2">Uncharacterized protein</fullName>
    </submittedName>
</protein>
<dbReference type="Proteomes" id="UP000236290">
    <property type="component" value="Unassembled WGS sequence"/>
</dbReference>
<feature type="region of interest" description="Disordered" evidence="1">
    <location>
        <begin position="1"/>
        <end position="30"/>
    </location>
</feature>
<dbReference type="OrthoDB" id="4899750at2759"/>
<evidence type="ECO:0000256" key="1">
    <source>
        <dbReference type="SAM" id="MobiDB-lite"/>
    </source>
</evidence>
<comment type="caution">
    <text evidence="2">The sequence shown here is derived from an EMBL/GenBank/DDBJ whole genome shotgun (WGS) entry which is preliminary data.</text>
</comment>
<evidence type="ECO:0000313" key="2">
    <source>
        <dbReference type="EMBL" id="PNP53181.1"/>
    </source>
</evidence>
<evidence type="ECO:0000313" key="3">
    <source>
        <dbReference type="Proteomes" id="UP000236290"/>
    </source>
</evidence>
<reference evidence="2 3" key="1">
    <citation type="submission" date="2017-02" db="EMBL/GenBank/DDBJ databases">
        <title>Genomes of Trichoderma spp. with biocontrol activity.</title>
        <authorList>
            <person name="Gardiner D."/>
            <person name="Kazan K."/>
            <person name="Vos C."/>
            <person name="Harvey P."/>
        </authorList>
    </citation>
    <scope>NUCLEOTIDE SEQUENCE [LARGE SCALE GENOMIC DNA]</scope>
    <source>
        <strain evidence="2 3">Tr1</strain>
    </source>
</reference>
<proteinExistence type="predicted"/>